<dbReference type="InterPro" id="IPR011701">
    <property type="entry name" value="MFS"/>
</dbReference>
<feature type="transmembrane region" description="Helical" evidence="4">
    <location>
        <begin position="289"/>
        <end position="309"/>
    </location>
</feature>
<evidence type="ECO:0000313" key="6">
    <source>
        <dbReference type="EMBL" id="VVN90701.1"/>
    </source>
</evidence>
<dbReference type="GO" id="GO:0022857">
    <property type="term" value="F:transmembrane transporter activity"/>
    <property type="evidence" value="ECO:0007669"/>
    <property type="project" value="InterPro"/>
</dbReference>
<feature type="transmembrane region" description="Helical" evidence="4">
    <location>
        <begin position="226"/>
        <end position="250"/>
    </location>
</feature>
<proteinExistence type="predicted"/>
<keyword evidence="1 4" id="KW-0812">Transmembrane</keyword>
<dbReference type="AlphaFoldDB" id="A0A5E7C3H2"/>
<organism evidence="6 7">
    <name type="scientific">Pseudomonas fluorescens</name>
    <dbReference type="NCBI Taxonomy" id="294"/>
    <lineage>
        <taxon>Bacteria</taxon>
        <taxon>Pseudomonadati</taxon>
        <taxon>Pseudomonadota</taxon>
        <taxon>Gammaproteobacteria</taxon>
        <taxon>Pseudomonadales</taxon>
        <taxon>Pseudomonadaceae</taxon>
        <taxon>Pseudomonas</taxon>
    </lineage>
</organism>
<feature type="transmembrane region" description="Helical" evidence="4">
    <location>
        <begin position="51"/>
        <end position="70"/>
    </location>
</feature>
<feature type="transmembrane region" description="Helical" evidence="4">
    <location>
        <begin position="350"/>
        <end position="370"/>
    </location>
</feature>
<evidence type="ECO:0000259" key="5">
    <source>
        <dbReference type="PROSITE" id="PS50850"/>
    </source>
</evidence>
<evidence type="ECO:0000256" key="4">
    <source>
        <dbReference type="SAM" id="Phobius"/>
    </source>
</evidence>
<evidence type="ECO:0000256" key="2">
    <source>
        <dbReference type="ARBA" id="ARBA00022989"/>
    </source>
</evidence>
<feature type="transmembrane region" description="Helical" evidence="4">
    <location>
        <begin position="315"/>
        <end position="338"/>
    </location>
</feature>
<feature type="domain" description="Major facilitator superfamily (MFS) profile" evidence="5">
    <location>
        <begin position="14"/>
        <end position="403"/>
    </location>
</feature>
<feature type="transmembrane region" description="Helical" evidence="4">
    <location>
        <begin position="15"/>
        <end position="39"/>
    </location>
</feature>
<dbReference type="Pfam" id="PF07690">
    <property type="entry name" value="MFS_1"/>
    <property type="match status" value="1"/>
</dbReference>
<name>A0A5E7C3H2_PSEFL</name>
<dbReference type="InterPro" id="IPR052952">
    <property type="entry name" value="MFS-Transporter"/>
</dbReference>
<accession>A0A5E7C3H2</accession>
<gene>
    <name evidence="6" type="ORF">PS833_01856</name>
</gene>
<dbReference type="PANTHER" id="PTHR23527">
    <property type="entry name" value="BLL3282 PROTEIN"/>
    <property type="match status" value="1"/>
</dbReference>
<feature type="transmembrane region" description="Helical" evidence="4">
    <location>
        <begin position="170"/>
        <end position="191"/>
    </location>
</feature>
<dbReference type="EMBL" id="CABVHU010000003">
    <property type="protein sequence ID" value="VVN90701.1"/>
    <property type="molecule type" value="Genomic_DNA"/>
</dbReference>
<sequence length="410" mass="43805">METEYVSIFIKQYRWVILAVATFAQACACFFVQGFGSIALNVKTEMALTNWQIGILVSAAQLIPLAGLLVAGELLDRYSERFVIGIGTLIVGAALCGAALANSYIELLILLTLLGLGYSTAQPGGSKSVSNWFAGSQLGFAMGIRQAGLPLGGAMATLLLPFIATRYSIHAAFLAGGIVALFGATLFMLLYKAPEEQQPPPKKQVNLRSAIASRLLMATDPSMRNIMLSGASLTASQYAVSVFLVLYLHTSLGLDSFIATTMFFVVLGAGIAGRIILAAWSDRCKAGRYYPVLTCLGAVTVILTLLPLLETKNLAILSIFMALTGFFTYGWYGPWVAYIAETAPVDRKGFALGMAMTANQISVVLVPPIIGLSRDSLGTYAYGWGALAIVSAIVLFTTSKRKKEILVNME</sequence>
<dbReference type="SUPFAM" id="SSF103473">
    <property type="entry name" value="MFS general substrate transporter"/>
    <property type="match status" value="1"/>
</dbReference>
<keyword evidence="3 4" id="KW-0472">Membrane</keyword>
<dbReference type="CDD" id="cd17475">
    <property type="entry name" value="MFS_MT3072_like"/>
    <property type="match status" value="1"/>
</dbReference>
<dbReference type="PROSITE" id="PS50850">
    <property type="entry name" value="MFS"/>
    <property type="match status" value="1"/>
</dbReference>
<protein>
    <recommendedName>
        <fullName evidence="5">Major facilitator superfamily (MFS) profile domain-containing protein</fullName>
    </recommendedName>
</protein>
<dbReference type="PANTHER" id="PTHR23527:SF1">
    <property type="entry name" value="BLL3282 PROTEIN"/>
    <property type="match status" value="1"/>
</dbReference>
<feature type="transmembrane region" description="Helical" evidence="4">
    <location>
        <begin position="382"/>
        <end position="399"/>
    </location>
</feature>
<evidence type="ECO:0000313" key="7">
    <source>
        <dbReference type="Proteomes" id="UP000409037"/>
    </source>
</evidence>
<dbReference type="InterPro" id="IPR036259">
    <property type="entry name" value="MFS_trans_sf"/>
</dbReference>
<feature type="transmembrane region" description="Helical" evidence="4">
    <location>
        <begin position="256"/>
        <end position="277"/>
    </location>
</feature>
<dbReference type="Proteomes" id="UP000409037">
    <property type="component" value="Unassembled WGS sequence"/>
</dbReference>
<evidence type="ECO:0000256" key="3">
    <source>
        <dbReference type="ARBA" id="ARBA00023136"/>
    </source>
</evidence>
<dbReference type="OrthoDB" id="9773404at2"/>
<evidence type="ECO:0000256" key="1">
    <source>
        <dbReference type="ARBA" id="ARBA00022692"/>
    </source>
</evidence>
<dbReference type="Gene3D" id="1.20.1250.20">
    <property type="entry name" value="MFS general substrate transporter like domains"/>
    <property type="match status" value="2"/>
</dbReference>
<keyword evidence="2 4" id="KW-1133">Transmembrane helix</keyword>
<feature type="transmembrane region" description="Helical" evidence="4">
    <location>
        <begin position="82"/>
        <end position="101"/>
    </location>
</feature>
<reference evidence="6 7" key="1">
    <citation type="submission" date="2019-09" db="EMBL/GenBank/DDBJ databases">
        <authorList>
            <person name="Chandra G."/>
            <person name="Truman W A."/>
        </authorList>
    </citation>
    <scope>NUCLEOTIDE SEQUENCE [LARGE SCALE GENOMIC DNA]</scope>
    <source>
        <strain evidence="6">PS833</strain>
    </source>
</reference>
<dbReference type="InterPro" id="IPR020846">
    <property type="entry name" value="MFS_dom"/>
</dbReference>